<dbReference type="Proteomes" id="UP000078046">
    <property type="component" value="Unassembled WGS sequence"/>
</dbReference>
<keyword evidence="2" id="KW-1185">Reference proteome</keyword>
<reference evidence="1 2" key="1">
    <citation type="submission" date="2016-04" db="EMBL/GenBank/DDBJ databases">
        <title>The genome of Intoshia linei affirms orthonectids as highly simplified spiralians.</title>
        <authorList>
            <person name="Mikhailov K.V."/>
            <person name="Slusarev G.S."/>
            <person name="Nikitin M.A."/>
            <person name="Logacheva M.D."/>
            <person name="Penin A."/>
            <person name="Aleoshin V."/>
            <person name="Panchin Y.V."/>
        </authorList>
    </citation>
    <scope>NUCLEOTIDE SEQUENCE [LARGE SCALE GENOMIC DNA]</scope>
    <source>
        <strain evidence="1">Intl2013</strain>
        <tissue evidence="1">Whole animal</tissue>
    </source>
</reference>
<name>A0A177AWT8_9BILA</name>
<comment type="caution">
    <text evidence="1">The sequence shown here is derived from an EMBL/GenBank/DDBJ whole genome shotgun (WGS) entry which is preliminary data.</text>
</comment>
<proteinExistence type="predicted"/>
<dbReference type="EMBL" id="LWCA01001085">
    <property type="protein sequence ID" value="OAF65962.1"/>
    <property type="molecule type" value="Genomic_DNA"/>
</dbReference>
<organism evidence="1 2">
    <name type="scientific">Intoshia linei</name>
    <dbReference type="NCBI Taxonomy" id="1819745"/>
    <lineage>
        <taxon>Eukaryota</taxon>
        <taxon>Metazoa</taxon>
        <taxon>Spiralia</taxon>
        <taxon>Lophotrochozoa</taxon>
        <taxon>Mesozoa</taxon>
        <taxon>Orthonectida</taxon>
        <taxon>Rhopaluridae</taxon>
        <taxon>Intoshia</taxon>
    </lineage>
</organism>
<sequence>MFVFKNQVYVSSLHFLKSKLINSIKLDSVDIEFLSVSHVNCPIIVIESYHKNIYTNSFHRLIMTVSSNNNFNYILYKNSFTINLTHFIDENTTAIGVMNVWKDIIQQKFL</sequence>
<protein>
    <submittedName>
        <fullName evidence="1">Uncharacterized protein</fullName>
    </submittedName>
</protein>
<evidence type="ECO:0000313" key="2">
    <source>
        <dbReference type="Proteomes" id="UP000078046"/>
    </source>
</evidence>
<gene>
    <name evidence="1" type="ORF">A3Q56_06351</name>
</gene>
<accession>A0A177AWT8</accession>
<dbReference type="AlphaFoldDB" id="A0A177AWT8"/>
<evidence type="ECO:0000313" key="1">
    <source>
        <dbReference type="EMBL" id="OAF65962.1"/>
    </source>
</evidence>